<proteinExistence type="predicted"/>
<evidence type="ECO:0000313" key="2">
    <source>
        <dbReference type="Proteomes" id="UP000247594"/>
    </source>
</evidence>
<accession>A0AAE5TIE2</accession>
<comment type="caution">
    <text evidence="1">The sequence shown here is derived from an EMBL/GenBank/DDBJ whole genome shotgun (WGS) entry which is preliminary data.</text>
</comment>
<dbReference type="AlphaFoldDB" id="A0AAE5TIE2"/>
<evidence type="ECO:0000313" key="1">
    <source>
        <dbReference type="EMBL" id="PXZ39158.1"/>
    </source>
</evidence>
<sequence length="66" mass="7545">MPDFNNRLLKIAFSSRKIWLNCIEILFLSYILAKKTDKISPTSFGGLILKAAFFANDADFRLCLTE</sequence>
<organism evidence="1 2">
    <name type="scientific">Avibacterium paragallinarum</name>
    <name type="common">Haemophilus gallinarum</name>
    <dbReference type="NCBI Taxonomy" id="728"/>
    <lineage>
        <taxon>Bacteria</taxon>
        <taxon>Pseudomonadati</taxon>
        <taxon>Pseudomonadota</taxon>
        <taxon>Gammaproteobacteria</taxon>
        <taxon>Pasteurellales</taxon>
        <taxon>Pasteurellaceae</taxon>
        <taxon>Avibacterium</taxon>
    </lineage>
</organism>
<dbReference type="EMBL" id="QJPJ01000007">
    <property type="protein sequence ID" value="PXZ39158.1"/>
    <property type="molecule type" value="Genomic_DNA"/>
</dbReference>
<name>A0AAE5TIE2_AVIPA</name>
<reference evidence="1 2" key="1">
    <citation type="submission" date="2018-06" db="EMBL/GenBank/DDBJ databases">
        <authorList>
            <person name="Teymurazov M."/>
            <person name="Kislichkina A."/>
            <person name="Abaymova A."/>
            <person name="Mukhina T."/>
            <person name="Mayskaya N."/>
            <person name="Svetoch E."/>
            <person name="Bogun A."/>
        </authorList>
    </citation>
    <scope>NUCLEOTIDE SEQUENCE [LARGE SCALE GENOMIC DNA]</scope>
    <source>
        <strain evidence="1 2">SCPM-O-B-8406</strain>
    </source>
</reference>
<dbReference type="Proteomes" id="UP000247594">
    <property type="component" value="Unassembled WGS sequence"/>
</dbReference>
<protein>
    <submittedName>
        <fullName evidence="1">Uncharacterized protein</fullName>
    </submittedName>
</protein>
<gene>
    <name evidence="1" type="ORF">DM482_05660</name>
</gene>